<evidence type="ECO:0000259" key="3">
    <source>
        <dbReference type="Pfam" id="PF13719"/>
    </source>
</evidence>
<keyword evidence="2" id="KW-0812">Transmembrane</keyword>
<feature type="region of interest" description="Disordered" evidence="1">
    <location>
        <begin position="133"/>
        <end position="205"/>
    </location>
</feature>
<evidence type="ECO:0000313" key="5">
    <source>
        <dbReference type="Proteomes" id="UP000321413"/>
    </source>
</evidence>
<accession>A0A5C7G7I5</accession>
<feature type="compositionally biased region" description="Acidic residues" evidence="1">
    <location>
        <begin position="133"/>
        <end position="142"/>
    </location>
</feature>
<dbReference type="InterPro" id="IPR021834">
    <property type="entry name" value="DUF3426"/>
</dbReference>
<dbReference type="AlphaFoldDB" id="A0A5C7G7I5"/>
<proteinExistence type="predicted"/>
<dbReference type="InterPro" id="IPR011723">
    <property type="entry name" value="Znf/thioredoxin_put"/>
</dbReference>
<organism evidence="4 5">
    <name type="scientific">Massilia arenae</name>
    <dbReference type="NCBI Taxonomy" id="2603288"/>
    <lineage>
        <taxon>Bacteria</taxon>
        <taxon>Pseudomonadati</taxon>
        <taxon>Pseudomonadota</taxon>
        <taxon>Betaproteobacteria</taxon>
        <taxon>Burkholderiales</taxon>
        <taxon>Oxalobacteraceae</taxon>
        <taxon>Telluria group</taxon>
        <taxon>Massilia</taxon>
    </lineage>
</organism>
<name>A0A5C7G7I5_9BURK</name>
<dbReference type="NCBIfam" id="TIGR02098">
    <property type="entry name" value="MJ0042_CXXC"/>
    <property type="match status" value="1"/>
</dbReference>
<feature type="transmembrane region" description="Helical" evidence="2">
    <location>
        <begin position="227"/>
        <end position="249"/>
    </location>
</feature>
<keyword evidence="2" id="KW-0472">Membrane</keyword>
<sequence length="382" mass="40813">MALATQCPHCGTLFRVAADQLKLRGGIVRCGACQQVFDGNTGLVDLNAPPSSASLPASPPVAEPAIAPDVPATDDTEQPIYTLEFDRTLSPFGILPHPLTEQDEEQDVAVKAETAPAPVADIQVDEEIVAAPAPDDEHDEPEPAARQPAPDAPPLLLRESAGGSPPIVSPAPSLPTKSPRARAADARSRRSKLTPTRIEDTPKLRVPEIDEPEFVRRGRQREQSSKAVRIAMVAGSLLLLLALALQAMVSFRDVLAARYPALRPALVSTCALFGCQVGLPARPDALVIETGELITLGGNAYTLSTVLRNGDDLALAWPSIELTLNDADDKPLVRRVFGPRDYAPQLADSITGFGARAEQPVKIHFRLEGLEPSGYHIAVFYP</sequence>
<feature type="domain" description="Zinc finger/thioredoxin putative" evidence="3">
    <location>
        <begin position="3"/>
        <end position="38"/>
    </location>
</feature>
<dbReference type="RefSeq" id="WP_147933320.1">
    <property type="nucleotide sequence ID" value="NZ_VPFD01000002.1"/>
</dbReference>
<reference evidence="4 5" key="1">
    <citation type="submission" date="2019-08" db="EMBL/GenBank/DDBJ databases">
        <title>Massilia golmudensis sp. nov., isolated from sand in the Qinghai-Tibetan Plateau.</title>
        <authorList>
            <person name="Zhang B."/>
        </authorList>
    </citation>
    <scope>NUCLEOTIDE SEQUENCE [LARGE SCALE GENOMIC DNA]</scope>
    <source>
        <strain evidence="4 5">GEM5</strain>
    </source>
</reference>
<feature type="compositionally biased region" description="Low complexity" evidence="1">
    <location>
        <begin position="144"/>
        <end position="159"/>
    </location>
</feature>
<evidence type="ECO:0000256" key="2">
    <source>
        <dbReference type="SAM" id="Phobius"/>
    </source>
</evidence>
<gene>
    <name evidence="4" type="ORF">FVD38_02110</name>
</gene>
<dbReference type="Pfam" id="PF13719">
    <property type="entry name" value="Zn_ribbon_5"/>
    <property type="match status" value="1"/>
</dbReference>
<protein>
    <submittedName>
        <fullName evidence="4">DUF3426 domain-containing protein</fullName>
    </submittedName>
</protein>
<dbReference type="Proteomes" id="UP000321413">
    <property type="component" value="Unassembled WGS sequence"/>
</dbReference>
<evidence type="ECO:0000313" key="4">
    <source>
        <dbReference type="EMBL" id="TXG01997.1"/>
    </source>
</evidence>
<comment type="caution">
    <text evidence="4">The sequence shown here is derived from an EMBL/GenBank/DDBJ whole genome shotgun (WGS) entry which is preliminary data.</text>
</comment>
<keyword evidence="5" id="KW-1185">Reference proteome</keyword>
<keyword evidence="2" id="KW-1133">Transmembrane helix</keyword>
<evidence type="ECO:0000256" key="1">
    <source>
        <dbReference type="SAM" id="MobiDB-lite"/>
    </source>
</evidence>
<dbReference type="Pfam" id="PF11906">
    <property type="entry name" value="DUF3426"/>
    <property type="match status" value="1"/>
</dbReference>
<dbReference type="EMBL" id="VPFD01000002">
    <property type="protein sequence ID" value="TXG01997.1"/>
    <property type="molecule type" value="Genomic_DNA"/>
</dbReference>